<dbReference type="AlphaFoldDB" id="A0A975A2J5"/>
<proteinExistence type="predicted"/>
<evidence type="ECO:0000313" key="2">
    <source>
        <dbReference type="Proteomes" id="UP000662783"/>
    </source>
</evidence>
<gene>
    <name evidence="1" type="ORF">JR347_05880</name>
</gene>
<dbReference type="PROSITE" id="PS51257">
    <property type="entry name" value="PROKAR_LIPOPROTEIN"/>
    <property type="match status" value="1"/>
</dbReference>
<organism evidence="1 2">
    <name type="scientific">Fulvivirga lutea</name>
    <dbReference type="NCBI Taxonomy" id="2810512"/>
    <lineage>
        <taxon>Bacteria</taxon>
        <taxon>Pseudomonadati</taxon>
        <taxon>Bacteroidota</taxon>
        <taxon>Cytophagia</taxon>
        <taxon>Cytophagales</taxon>
        <taxon>Fulvivirgaceae</taxon>
        <taxon>Fulvivirga</taxon>
    </lineage>
</organism>
<reference evidence="1" key="1">
    <citation type="submission" date="2021-02" db="EMBL/GenBank/DDBJ databases">
        <title>Fulvivirga sp. S481 isolated from sea water.</title>
        <authorList>
            <person name="Bae S.S."/>
            <person name="Baek K."/>
        </authorList>
    </citation>
    <scope>NUCLEOTIDE SEQUENCE</scope>
    <source>
        <strain evidence="1">S481</strain>
    </source>
</reference>
<name>A0A975A2J5_9BACT</name>
<evidence type="ECO:0008006" key="3">
    <source>
        <dbReference type="Google" id="ProtNLM"/>
    </source>
</evidence>
<evidence type="ECO:0000313" key="1">
    <source>
        <dbReference type="EMBL" id="QSE98607.1"/>
    </source>
</evidence>
<keyword evidence="2" id="KW-1185">Reference proteome</keyword>
<dbReference type="KEGG" id="fuv:JR347_05880"/>
<dbReference type="EMBL" id="CP070608">
    <property type="protein sequence ID" value="QSE98607.1"/>
    <property type="molecule type" value="Genomic_DNA"/>
</dbReference>
<accession>A0A975A2J5</accession>
<dbReference type="Proteomes" id="UP000662783">
    <property type="component" value="Chromosome"/>
</dbReference>
<sequence length="480" mass="53411">MNLWDKKLGLFLIAALTFFACDEEVGQLNITPENNLGIFFAEQSVADDIEQLWVGSSPSSFQGRLFAGHYVDPNFGNIDATGYCDISIGSVRTDPFLISSAEYVDLALNLRIREATGTYTSIDIQKFELFQLAEPINDEEALTSSTVLDLGEKIGDIEFALYPDSINLEIPENVSEEDRLLYDANGIYIYTINFSLSEEFKQEFFDAFITSTVDAVEVLSIDSSGAVNDTTFTINSTTRANLLDQKLKGLAIVPSQENTAVIGFDLLDPNTNFDLDYTVENVLGSRIDENGIFVLNSLKSFTNFSPNEDNPWSGGIFDGVSETGELFPSNDDQVYFQAGTNMYFSVDVSEFRDLRDSIPNIIIQRAVLSIENLINPQARIDNPTSLSFLMTNDEELSEGILSNNADGTLLSDLPNLINFNSDSEAYNVEIPLYLQGIVDNENPYDKIIVGLNTLARDLSVRSFVVKKEDIKIKYYYSVTN</sequence>
<dbReference type="RefSeq" id="WP_205723121.1">
    <property type="nucleotide sequence ID" value="NZ_CP070608.1"/>
</dbReference>
<protein>
    <recommendedName>
        <fullName evidence="3">DUF4270 family protein</fullName>
    </recommendedName>
</protein>